<feature type="compositionally biased region" description="Basic and acidic residues" evidence="2">
    <location>
        <begin position="266"/>
        <end position="284"/>
    </location>
</feature>
<dbReference type="EMBL" id="BLLK01000051">
    <property type="protein sequence ID" value="GFH55986.1"/>
    <property type="molecule type" value="Genomic_DNA"/>
</dbReference>
<accession>A0AAD3D3A0</accession>
<feature type="compositionally biased region" description="Acidic residues" evidence="2">
    <location>
        <begin position="487"/>
        <end position="503"/>
    </location>
</feature>
<keyword evidence="4" id="KW-1185">Reference proteome</keyword>
<evidence type="ECO:0000313" key="4">
    <source>
        <dbReference type="Proteomes" id="UP001054902"/>
    </source>
</evidence>
<feature type="compositionally biased region" description="Acidic residues" evidence="2">
    <location>
        <begin position="463"/>
        <end position="473"/>
    </location>
</feature>
<feature type="region of interest" description="Disordered" evidence="2">
    <location>
        <begin position="384"/>
        <end position="515"/>
    </location>
</feature>
<feature type="coiled-coil region" evidence="1">
    <location>
        <begin position="220"/>
        <end position="247"/>
    </location>
</feature>
<protein>
    <submittedName>
        <fullName evidence="3">Uncharacterized protein</fullName>
    </submittedName>
</protein>
<feature type="compositionally biased region" description="Basic and acidic residues" evidence="2">
    <location>
        <begin position="418"/>
        <end position="429"/>
    </location>
</feature>
<dbReference type="Proteomes" id="UP001054902">
    <property type="component" value="Unassembled WGS sequence"/>
</dbReference>
<feature type="compositionally biased region" description="Acidic residues" evidence="2">
    <location>
        <begin position="444"/>
        <end position="453"/>
    </location>
</feature>
<name>A0AAD3D3A0_9STRA</name>
<sequence length="641" mass="71663">MLRSGHTTSSDSSVFSHNNEKYLDKKKFCLILMIKPDEALESFVAECNENCSEKVHRQCALVPDLYHITLFANKWLSYEEAMSISYRNPKSNKQTNDNENNETGETIDVPKLPVLSMNGLLDWTHCIALHTDAKLDEWITNIHSSFSWELNNILHLTLYRIRGRNKEKIEQFQRIQNAFQDANRNYFGVANGTKIVLKEMGARSVNLEAQPYIFKMSSETDKIKAEVEAARLEVVQAEKEISSIRLALRNLAVKAQAAQQAAAAEASKEESEDGQKDASEKPKDDEDEENSLKITATKVTGLPEAAEPKFQIQLSSPIEEQSLGLDSTVEFKGVDTTVATLTFKASDCDIPLGSSAVYDVKPLVDVDVANGGDLKVSTLEVAFVPDEEEKDDFQDAKSNVDDEEKSEEVATETEDTKDDAIPEETKETDAVTSEEDAEKSTETKEEETEEATATEDVKIESEEVKEESDEASSPEETTPVEESKDESQEEDEINDKEDSEEKQEETKKETSGKPLLPTCVATFRIEYKPSMKDEKDKLYEQLNQASKKKAAAVDKLRKSAAALNRAAPAPPKKDAKSIKGGFLNKKAKKKESFIIRWYNKTIGPNSLVRRVFPVAKNYIIFFGGVALMHFQGQQLALPPLV</sequence>
<organism evidence="3 4">
    <name type="scientific">Chaetoceros tenuissimus</name>
    <dbReference type="NCBI Taxonomy" id="426638"/>
    <lineage>
        <taxon>Eukaryota</taxon>
        <taxon>Sar</taxon>
        <taxon>Stramenopiles</taxon>
        <taxon>Ochrophyta</taxon>
        <taxon>Bacillariophyta</taxon>
        <taxon>Coscinodiscophyceae</taxon>
        <taxon>Chaetocerotophycidae</taxon>
        <taxon>Chaetocerotales</taxon>
        <taxon>Chaetocerotaceae</taxon>
        <taxon>Chaetoceros</taxon>
    </lineage>
</organism>
<evidence type="ECO:0000313" key="3">
    <source>
        <dbReference type="EMBL" id="GFH55986.1"/>
    </source>
</evidence>
<evidence type="ECO:0000256" key="2">
    <source>
        <dbReference type="SAM" id="MobiDB-lite"/>
    </source>
</evidence>
<reference evidence="3 4" key="1">
    <citation type="journal article" date="2021" name="Sci. Rep.">
        <title>The genome of the diatom Chaetoceros tenuissimus carries an ancient integrated fragment of an extant virus.</title>
        <authorList>
            <person name="Hongo Y."/>
            <person name="Kimura K."/>
            <person name="Takaki Y."/>
            <person name="Yoshida Y."/>
            <person name="Baba S."/>
            <person name="Kobayashi G."/>
            <person name="Nagasaki K."/>
            <person name="Hano T."/>
            <person name="Tomaru Y."/>
        </authorList>
    </citation>
    <scope>NUCLEOTIDE SEQUENCE [LARGE SCALE GENOMIC DNA]</scope>
    <source>
        <strain evidence="3 4">NIES-3715</strain>
    </source>
</reference>
<keyword evidence="1" id="KW-0175">Coiled coil</keyword>
<comment type="caution">
    <text evidence="3">The sequence shown here is derived from an EMBL/GenBank/DDBJ whole genome shotgun (WGS) entry which is preliminary data.</text>
</comment>
<gene>
    <name evidence="3" type="ORF">CTEN210_12462</name>
</gene>
<proteinExistence type="predicted"/>
<feature type="compositionally biased region" description="Acidic residues" evidence="2">
    <location>
        <begin position="401"/>
        <end position="417"/>
    </location>
</feature>
<dbReference type="AlphaFoldDB" id="A0AAD3D3A0"/>
<evidence type="ECO:0000256" key="1">
    <source>
        <dbReference type="SAM" id="Coils"/>
    </source>
</evidence>
<feature type="region of interest" description="Disordered" evidence="2">
    <location>
        <begin position="262"/>
        <end position="298"/>
    </location>
</feature>